<feature type="transmembrane region" description="Helical" evidence="1">
    <location>
        <begin position="12"/>
        <end position="32"/>
    </location>
</feature>
<dbReference type="EMBL" id="DWWA01000034">
    <property type="protein sequence ID" value="HJC72528.1"/>
    <property type="molecule type" value="Genomic_DNA"/>
</dbReference>
<dbReference type="Proteomes" id="UP000823918">
    <property type="component" value="Unassembled WGS sequence"/>
</dbReference>
<keyword evidence="1" id="KW-0812">Transmembrane</keyword>
<feature type="transmembrane region" description="Helical" evidence="1">
    <location>
        <begin position="186"/>
        <end position="207"/>
    </location>
</feature>
<proteinExistence type="predicted"/>
<dbReference type="AlphaFoldDB" id="A0A9D2Q417"/>
<comment type="caution">
    <text evidence="2">The sequence shown here is derived from an EMBL/GenBank/DDBJ whole genome shotgun (WGS) entry which is preliminary data.</text>
</comment>
<reference evidence="2" key="1">
    <citation type="journal article" date="2021" name="PeerJ">
        <title>Extensive microbial diversity within the chicken gut microbiome revealed by metagenomics and culture.</title>
        <authorList>
            <person name="Gilroy R."/>
            <person name="Ravi A."/>
            <person name="Getino M."/>
            <person name="Pursley I."/>
            <person name="Horton D.L."/>
            <person name="Alikhan N.F."/>
            <person name="Baker D."/>
            <person name="Gharbi K."/>
            <person name="Hall N."/>
            <person name="Watson M."/>
            <person name="Adriaenssens E.M."/>
            <person name="Foster-Nyarko E."/>
            <person name="Jarju S."/>
            <person name="Secka A."/>
            <person name="Antonio M."/>
            <person name="Oren A."/>
            <person name="Chaudhuri R.R."/>
            <person name="La Ragione R."/>
            <person name="Hildebrand F."/>
            <person name="Pallen M.J."/>
        </authorList>
    </citation>
    <scope>NUCLEOTIDE SEQUENCE</scope>
    <source>
        <strain evidence="2">5933</strain>
    </source>
</reference>
<organism evidence="2 3">
    <name type="scientific">Candidatus Ruthenibacterium merdavium</name>
    <dbReference type="NCBI Taxonomy" id="2838752"/>
    <lineage>
        <taxon>Bacteria</taxon>
        <taxon>Bacillati</taxon>
        <taxon>Bacillota</taxon>
        <taxon>Clostridia</taxon>
        <taxon>Eubacteriales</taxon>
        <taxon>Oscillospiraceae</taxon>
        <taxon>Ruthenibacterium</taxon>
    </lineage>
</organism>
<keyword evidence="1" id="KW-1133">Transmembrane helix</keyword>
<reference evidence="2" key="2">
    <citation type="submission" date="2021-04" db="EMBL/GenBank/DDBJ databases">
        <authorList>
            <person name="Gilroy R."/>
        </authorList>
    </citation>
    <scope>NUCLEOTIDE SEQUENCE</scope>
    <source>
        <strain evidence="2">5933</strain>
    </source>
</reference>
<evidence type="ECO:0008006" key="4">
    <source>
        <dbReference type="Google" id="ProtNLM"/>
    </source>
</evidence>
<name>A0A9D2Q417_9FIRM</name>
<gene>
    <name evidence="2" type="ORF">H9698_07010</name>
</gene>
<evidence type="ECO:0000256" key="1">
    <source>
        <dbReference type="SAM" id="Phobius"/>
    </source>
</evidence>
<protein>
    <recommendedName>
        <fullName evidence="4">Type II secretion system protein GspF domain-containing protein</fullName>
    </recommendedName>
</protein>
<evidence type="ECO:0000313" key="2">
    <source>
        <dbReference type="EMBL" id="HJC72528.1"/>
    </source>
</evidence>
<keyword evidence="1" id="KW-0472">Membrane</keyword>
<feature type="transmembrane region" description="Helical" evidence="1">
    <location>
        <begin position="38"/>
        <end position="60"/>
    </location>
</feature>
<accession>A0A9D2Q417</accession>
<feature type="transmembrane region" description="Helical" evidence="1">
    <location>
        <begin position="219"/>
        <end position="239"/>
    </location>
</feature>
<sequence>MKQILSVYEIPGGMWLIYLGSAAFAFLGFAIGHLLQNYFLSAVLSGSFAFFPMMAVKLYWLYKEKQLNATLEPSLNSITSSYLRGSGTLIQAVEENVTQLPSPLKQVFEHFLFEVTHVDSSVTDALEGMKLTIHNRIFHEWIDVLVQSQTNFNMKKNLTKILDKFADMRAVEAEVNTILEDARRSYLLMLAISVAMPFFLCIVNQDWQEILLRSTGGKLLIAAFLMGVFVSCGFIFFAYQRALSKE</sequence>
<evidence type="ECO:0000313" key="3">
    <source>
        <dbReference type="Proteomes" id="UP000823918"/>
    </source>
</evidence>